<sequence>MEVCQTRQCFKADNGSIRFLYTRVLFNQDGKIFTGQSSHKNPGSKLHMKDLENVKHIPEEAYSPLTPPKSTIAPILPADRCYLKRPDLMSLDVSPGLASPVLQELEVCELIKQRPHSNIATYYGCQSANNRVIGLCFERYLITLLAMVNPGHLNKSMFIRISDRTVTQELADRYLPGVEAGIRHLHSLGLVHNDLNPNNIMIAADDRPVIIDFDSCRAIGANLDKVKRTHEWYSPDVHVSVETNDLDALAEIRAWLTSSTPTRFQFGG</sequence>
<dbReference type="Gene3D" id="1.10.510.10">
    <property type="entry name" value="Transferase(Phosphotransferase) domain 1"/>
    <property type="match status" value="1"/>
</dbReference>
<accession>A0A7C8MVU3</accession>
<dbReference type="GO" id="GO:0036498">
    <property type="term" value="P:IRE1-mediated unfolded protein response"/>
    <property type="evidence" value="ECO:0007669"/>
    <property type="project" value="TreeGrafter"/>
</dbReference>
<dbReference type="OrthoDB" id="4062651at2759"/>
<dbReference type="GO" id="GO:0070059">
    <property type="term" value="P:intrinsic apoptotic signaling pathway in response to endoplasmic reticulum stress"/>
    <property type="evidence" value="ECO:0007669"/>
    <property type="project" value="TreeGrafter"/>
</dbReference>
<dbReference type="PANTHER" id="PTHR13954">
    <property type="entry name" value="IRE1-RELATED"/>
    <property type="match status" value="1"/>
</dbReference>
<dbReference type="PANTHER" id="PTHR13954:SF6">
    <property type="entry name" value="NON-SPECIFIC SERINE_THREONINE PROTEIN KINASE"/>
    <property type="match status" value="1"/>
</dbReference>
<dbReference type="InterPro" id="IPR000719">
    <property type="entry name" value="Prot_kinase_dom"/>
</dbReference>
<evidence type="ECO:0000259" key="1">
    <source>
        <dbReference type="PROSITE" id="PS50011"/>
    </source>
</evidence>
<dbReference type="Pfam" id="PF00069">
    <property type="entry name" value="Pkinase"/>
    <property type="match status" value="1"/>
</dbReference>
<dbReference type="PROSITE" id="PS50011">
    <property type="entry name" value="PROTEIN_KINASE_DOM"/>
    <property type="match status" value="1"/>
</dbReference>
<dbReference type="InterPro" id="IPR045133">
    <property type="entry name" value="IRE1/2-like"/>
</dbReference>
<dbReference type="GO" id="GO:0004674">
    <property type="term" value="F:protein serine/threonine kinase activity"/>
    <property type="evidence" value="ECO:0007669"/>
    <property type="project" value="InterPro"/>
</dbReference>
<dbReference type="GO" id="GO:0004521">
    <property type="term" value="F:RNA endonuclease activity"/>
    <property type="evidence" value="ECO:0007669"/>
    <property type="project" value="InterPro"/>
</dbReference>
<dbReference type="GO" id="GO:0051082">
    <property type="term" value="F:unfolded protein binding"/>
    <property type="evidence" value="ECO:0007669"/>
    <property type="project" value="TreeGrafter"/>
</dbReference>
<dbReference type="Proteomes" id="UP000481858">
    <property type="component" value="Unassembled WGS sequence"/>
</dbReference>
<dbReference type="GO" id="GO:1990604">
    <property type="term" value="C:IRE1-TRAF2-ASK1 complex"/>
    <property type="evidence" value="ECO:0007669"/>
    <property type="project" value="TreeGrafter"/>
</dbReference>
<evidence type="ECO:0000313" key="3">
    <source>
        <dbReference type="Proteomes" id="UP000481858"/>
    </source>
</evidence>
<comment type="caution">
    <text evidence="2">The sequence shown here is derived from an EMBL/GenBank/DDBJ whole genome shotgun (WGS) entry which is preliminary data.</text>
</comment>
<keyword evidence="3" id="KW-1185">Reference proteome</keyword>
<dbReference type="AlphaFoldDB" id="A0A7C8MVU3"/>
<dbReference type="GO" id="GO:0005524">
    <property type="term" value="F:ATP binding"/>
    <property type="evidence" value="ECO:0007669"/>
    <property type="project" value="InterPro"/>
</dbReference>
<reference evidence="2 3" key="1">
    <citation type="submission" date="2019-12" db="EMBL/GenBank/DDBJ databases">
        <title>Draft genome sequence of the ascomycete Xylaria multiplex DSM 110363.</title>
        <authorList>
            <person name="Buettner E."/>
            <person name="Kellner H."/>
        </authorList>
    </citation>
    <scope>NUCLEOTIDE SEQUENCE [LARGE SCALE GENOMIC DNA]</scope>
    <source>
        <strain evidence="2 3">DSM 110363</strain>
    </source>
</reference>
<organism evidence="2 3">
    <name type="scientific">Xylaria multiplex</name>
    <dbReference type="NCBI Taxonomy" id="323545"/>
    <lineage>
        <taxon>Eukaryota</taxon>
        <taxon>Fungi</taxon>
        <taxon>Dikarya</taxon>
        <taxon>Ascomycota</taxon>
        <taxon>Pezizomycotina</taxon>
        <taxon>Sordariomycetes</taxon>
        <taxon>Xylariomycetidae</taxon>
        <taxon>Xylariales</taxon>
        <taxon>Xylariaceae</taxon>
        <taxon>Xylaria</taxon>
    </lineage>
</organism>
<dbReference type="InParanoid" id="A0A7C8MVU3"/>
<feature type="domain" description="Protein kinase" evidence="1">
    <location>
        <begin position="18"/>
        <end position="268"/>
    </location>
</feature>
<dbReference type="EMBL" id="WUBL01000005">
    <property type="protein sequence ID" value="KAF2972650.1"/>
    <property type="molecule type" value="Genomic_DNA"/>
</dbReference>
<gene>
    <name evidence="2" type="ORF">GQX73_g939</name>
</gene>
<proteinExistence type="predicted"/>
<dbReference type="SUPFAM" id="SSF56112">
    <property type="entry name" value="Protein kinase-like (PK-like)"/>
    <property type="match status" value="1"/>
</dbReference>
<name>A0A7C8MVU3_9PEZI</name>
<evidence type="ECO:0000313" key="2">
    <source>
        <dbReference type="EMBL" id="KAF2972650.1"/>
    </source>
</evidence>
<dbReference type="InterPro" id="IPR011009">
    <property type="entry name" value="Kinase-like_dom_sf"/>
</dbReference>
<protein>
    <recommendedName>
        <fullName evidence="1">Protein kinase domain-containing protein</fullName>
    </recommendedName>
</protein>